<keyword evidence="4 11" id="KW-0032">Aminotransferase</keyword>
<dbReference type="PANTHER" id="PTHR43643">
    <property type="entry name" value="HISTIDINOL-PHOSPHATE AMINOTRANSFERASE 2"/>
    <property type="match status" value="1"/>
</dbReference>
<dbReference type="SUPFAM" id="SSF53383">
    <property type="entry name" value="PLP-dependent transferases"/>
    <property type="match status" value="1"/>
</dbReference>
<keyword evidence="8" id="KW-0368">Histidine biosynthesis</keyword>
<organism evidence="11 12">
    <name type="scientific">Undibacterium flavidum</name>
    <dbReference type="NCBI Taxonomy" id="2762297"/>
    <lineage>
        <taxon>Bacteria</taxon>
        <taxon>Pseudomonadati</taxon>
        <taxon>Pseudomonadota</taxon>
        <taxon>Betaproteobacteria</taxon>
        <taxon>Burkholderiales</taxon>
        <taxon>Oxalobacteraceae</taxon>
        <taxon>Undibacterium</taxon>
    </lineage>
</organism>
<reference evidence="11 12" key="1">
    <citation type="submission" date="2020-08" db="EMBL/GenBank/DDBJ databases">
        <title>Novel species isolated from subtropical streams in China.</title>
        <authorList>
            <person name="Lu H."/>
        </authorList>
    </citation>
    <scope>NUCLEOTIDE SEQUENCE [LARGE SCALE GENOMIC DNA]</scope>
    <source>
        <strain evidence="11 12">LX15W</strain>
    </source>
</reference>
<dbReference type="InterPro" id="IPR015421">
    <property type="entry name" value="PyrdxlP-dep_Trfase_major"/>
</dbReference>
<dbReference type="Gene3D" id="3.40.640.10">
    <property type="entry name" value="Type I PLP-dependent aspartate aminotransferase-like (Major domain)"/>
    <property type="match status" value="1"/>
</dbReference>
<evidence type="ECO:0000259" key="10">
    <source>
        <dbReference type="Pfam" id="PF00155"/>
    </source>
</evidence>
<dbReference type="InterPro" id="IPR050106">
    <property type="entry name" value="HistidinolP_aminotransfase"/>
</dbReference>
<evidence type="ECO:0000256" key="3">
    <source>
        <dbReference type="ARBA" id="ARBA00012748"/>
    </source>
</evidence>
<evidence type="ECO:0000313" key="11">
    <source>
        <dbReference type="EMBL" id="MBC3874452.1"/>
    </source>
</evidence>
<evidence type="ECO:0000256" key="7">
    <source>
        <dbReference type="ARBA" id="ARBA00022898"/>
    </source>
</evidence>
<name>A0ABR6YD36_9BURK</name>
<dbReference type="Gene3D" id="3.90.1150.10">
    <property type="entry name" value="Aspartate Aminotransferase, domain 1"/>
    <property type="match status" value="1"/>
</dbReference>
<keyword evidence="7" id="KW-0663">Pyridoxal phosphate</keyword>
<evidence type="ECO:0000256" key="5">
    <source>
        <dbReference type="ARBA" id="ARBA00022605"/>
    </source>
</evidence>
<gene>
    <name evidence="11" type="ORF">H8K55_12705</name>
</gene>
<comment type="catalytic activity">
    <reaction evidence="9">
        <text>L-histidinol phosphate + 2-oxoglutarate = 3-(imidazol-4-yl)-2-oxopropyl phosphate + L-glutamate</text>
        <dbReference type="Rhea" id="RHEA:23744"/>
        <dbReference type="ChEBI" id="CHEBI:16810"/>
        <dbReference type="ChEBI" id="CHEBI:29985"/>
        <dbReference type="ChEBI" id="CHEBI:57766"/>
        <dbReference type="ChEBI" id="CHEBI:57980"/>
        <dbReference type="EC" id="2.6.1.9"/>
    </reaction>
</comment>
<evidence type="ECO:0000313" key="12">
    <source>
        <dbReference type="Proteomes" id="UP000624279"/>
    </source>
</evidence>
<feature type="domain" description="Aminotransferase class I/classII large" evidence="10">
    <location>
        <begin position="22"/>
        <end position="337"/>
    </location>
</feature>
<evidence type="ECO:0000256" key="4">
    <source>
        <dbReference type="ARBA" id="ARBA00022576"/>
    </source>
</evidence>
<dbReference type="EC" id="2.6.1.9" evidence="3"/>
<protein>
    <recommendedName>
        <fullName evidence="3">histidinol-phosphate transaminase</fullName>
        <ecNumber evidence="3">2.6.1.9</ecNumber>
    </recommendedName>
</protein>
<evidence type="ECO:0000256" key="1">
    <source>
        <dbReference type="ARBA" id="ARBA00005011"/>
    </source>
</evidence>
<dbReference type="GO" id="GO:0008483">
    <property type="term" value="F:transaminase activity"/>
    <property type="evidence" value="ECO:0007669"/>
    <property type="project" value="UniProtKB-KW"/>
</dbReference>
<dbReference type="InterPro" id="IPR015422">
    <property type="entry name" value="PyrdxlP-dep_Trfase_small"/>
</dbReference>
<comment type="pathway">
    <text evidence="1">Amino-acid biosynthesis; L-histidine biosynthesis; L-histidine from 5-phospho-alpha-D-ribose 1-diphosphate: step 7/9.</text>
</comment>
<sequence>MNTKPAAARRIHGGTDAQGKPLFDFSTNSNALGPCAAAMRQIQKADCAGYPDPEYQALRESLAVWHDVAPHRILFAASASEFIYRMSIVFALRSTQNYKKNDKQIRTKTVWIPPHSYGDYALAARAAGLDLSDDISTAGLIWACEPGSPLGQNQEGLAQILSALPATSQLVLDCAYQPLRLSGQASANAEQLERCWQMFTPNKALGLTGIRGAYVIAPVHGEEWQLGLEQLAPSWVLGSHAVAMLASWNSVPVQEWLSNSLVILREWKHRQIAICQDLGWQVLPSHANFFCAMPSASIQENRRDFLHDLRSQGIKLRHAESFGLPACFRLGVLHPQAQDVLQRAVKEFSPRFFLSY</sequence>
<accession>A0ABR6YD36</accession>
<comment type="caution">
    <text evidence="11">The sequence shown here is derived from an EMBL/GenBank/DDBJ whole genome shotgun (WGS) entry which is preliminary data.</text>
</comment>
<keyword evidence="12" id="KW-1185">Reference proteome</keyword>
<evidence type="ECO:0000256" key="9">
    <source>
        <dbReference type="ARBA" id="ARBA00047481"/>
    </source>
</evidence>
<dbReference type="InterPro" id="IPR015424">
    <property type="entry name" value="PyrdxlP-dep_Trfase"/>
</dbReference>
<keyword evidence="5" id="KW-0028">Amino-acid biosynthesis</keyword>
<dbReference type="EMBL" id="JACOGA010000011">
    <property type="protein sequence ID" value="MBC3874452.1"/>
    <property type="molecule type" value="Genomic_DNA"/>
</dbReference>
<dbReference type="PANTHER" id="PTHR43643:SF6">
    <property type="entry name" value="HISTIDINOL-PHOSPHATE AMINOTRANSFERASE"/>
    <property type="match status" value="1"/>
</dbReference>
<dbReference type="Proteomes" id="UP000624279">
    <property type="component" value="Unassembled WGS sequence"/>
</dbReference>
<dbReference type="Pfam" id="PF00155">
    <property type="entry name" value="Aminotran_1_2"/>
    <property type="match status" value="1"/>
</dbReference>
<keyword evidence="6" id="KW-0808">Transferase</keyword>
<evidence type="ECO:0000256" key="2">
    <source>
        <dbReference type="ARBA" id="ARBA00007970"/>
    </source>
</evidence>
<evidence type="ECO:0000256" key="8">
    <source>
        <dbReference type="ARBA" id="ARBA00023102"/>
    </source>
</evidence>
<evidence type="ECO:0000256" key="6">
    <source>
        <dbReference type="ARBA" id="ARBA00022679"/>
    </source>
</evidence>
<dbReference type="InterPro" id="IPR004839">
    <property type="entry name" value="Aminotransferase_I/II_large"/>
</dbReference>
<comment type="similarity">
    <text evidence="2">Belongs to the class-II pyridoxal-phosphate-dependent aminotransferase family. Histidinol-phosphate aminotransferase subfamily.</text>
</comment>
<proteinExistence type="inferred from homology"/>